<dbReference type="InterPro" id="IPR050834">
    <property type="entry name" value="Glycosyltransf_2"/>
</dbReference>
<dbReference type="PANTHER" id="PTHR43685">
    <property type="entry name" value="GLYCOSYLTRANSFERASE"/>
    <property type="match status" value="1"/>
</dbReference>
<keyword evidence="5" id="KW-1185">Reference proteome</keyword>
<gene>
    <name evidence="4" type="primary">kfoC</name>
    <name evidence="4" type="ORF">ETAA8_69620</name>
</gene>
<dbReference type="SUPFAM" id="SSF53448">
    <property type="entry name" value="Nucleotide-diphospho-sugar transferases"/>
    <property type="match status" value="1"/>
</dbReference>
<dbReference type="InterPro" id="IPR029044">
    <property type="entry name" value="Nucleotide-diphossugar_trans"/>
</dbReference>
<accession>A0A517YNJ6</accession>
<dbReference type="Proteomes" id="UP000315017">
    <property type="component" value="Chromosome"/>
</dbReference>
<feature type="domain" description="Galactosyltransferase C-terminal" evidence="3">
    <location>
        <begin position="172"/>
        <end position="232"/>
    </location>
</feature>
<dbReference type="KEGG" id="aagg:ETAA8_69620"/>
<reference evidence="4 5" key="1">
    <citation type="submission" date="2019-02" db="EMBL/GenBank/DDBJ databases">
        <title>Deep-cultivation of Planctomycetes and their phenomic and genomic characterization uncovers novel biology.</title>
        <authorList>
            <person name="Wiegand S."/>
            <person name="Jogler M."/>
            <person name="Boedeker C."/>
            <person name="Pinto D."/>
            <person name="Vollmers J."/>
            <person name="Rivas-Marin E."/>
            <person name="Kohn T."/>
            <person name="Peeters S.H."/>
            <person name="Heuer A."/>
            <person name="Rast P."/>
            <person name="Oberbeckmann S."/>
            <person name="Bunk B."/>
            <person name="Jeske O."/>
            <person name="Meyerdierks A."/>
            <person name="Storesund J.E."/>
            <person name="Kallscheuer N."/>
            <person name="Luecker S."/>
            <person name="Lage O.M."/>
            <person name="Pohl T."/>
            <person name="Merkel B.J."/>
            <person name="Hornburger P."/>
            <person name="Mueller R.-W."/>
            <person name="Bruemmer F."/>
            <person name="Labrenz M."/>
            <person name="Spormann A.M."/>
            <person name="Op den Camp H."/>
            <person name="Overmann J."/>
            <person name="Amann R."/>
            <person name="Jetten M.S.M."/>
            <person name="Mascher T."/>
            <person name="Medema M.H."/>
            <person name="Devos D.P."/>
            <person name="Kaster A.-K."/>
            <person name="Ovreas L."/>
            <person name="Rohde M."/>
            <person name="Galperin M.Y."/>
            <person name="Jogler C."/>
        </authorList>
    </citation>
    <scope>NUCLEOTIDE SEQUENCE [LARGE SCALE GENOMIC DNA]</scope>
    <source>
        <strain evidence="4 5">ETA_A8</strain>
    </source>
</reference>
<dbReference type="EMBL" id="CP036274">
    <property type="protein sequence ID" value="QDU31802.1"/>
    <property type="molecule type" value="Genomic_DNA"/>
</dbReference>
<keyword evidence="1" id="KW-0808">Transferase</keyword>
<dbReference type="InterPro" id="IPR001173">
    <property type="entry name" value="Glyco_trans_2-like"/>
</dbReference>
<dbReference type="PANTHER" id="PTHR43685:SF3">
    <property type="entry name" value="SLR2126 PROTEIN"/>
    <property type="match status" value="1"/>
</dbReference>
<evidence type="ECO:0000256" key="1">
    <source>
        <dbReference type="ARBA" id="ARBA00022679"/>
    </source>
</evidence>
<dbReference type="Gene3D" id="3.90.550.10">
    <property type="entry name" value="Spore Coat Polysaccharide Biosynthesis Protein SpsA, Chain A"/>
    <property type="match status" value="1"/>
</dbReference>
<dbReference type="RefSeq" id="WP_145099543.1">
    <property type="nucleotide sequence ID" value="NZ_CP036274.1"/>
</dbReference>
<dbReference type="InterPro" id="IPR027791">
    <property type="entry name" value="Galactosyl_T_C"/>
</dbReference>
<dbReference type="Pfam" id="PF02709">
    <property type="entry name" value="Glyco_transf_7C"/>
    <property type="match status" value="1"/>
</dbReference>
<dbReference type="AlphaFoldDB" id="A0A517YNJ6"/>
<feature type="domain" description="Glycosyltransferase 2-like" evidence="2">
    <location>
        <begin position="7"/>
        <end position="136"/>
    </location>
</feature>
<dbReference type="Pfam" id="PF00535">
    <property type="entry name" value="Glycos_transf_2"/>
    <property type="match status" value="1"/>
</dbReference>
<protein>
    <submittedName>
        <fullName evidence="4">Chondroitin synthase</fullName>
    </submittedName>
</protein>
<evidence type="ECO:0000313" key="5">
    <source>
        <dbReference type="Proteomes" id="UP000315017"/>
    </source>
</evidence>
<evidence type="ECO:0000259" key="2">
    <source>
        <dbReference type="Pfam" id="PF00535"/>
    </source>
</evidence>
<evidence type="ECO:0000259" key="3">
    <source>
        <dbReference type="Pfam" id="PF02709"/>
    </source>
</evidence>
<name>A0A517YNJ6_9BACT</name>
<organism evidence="4 5">
    <name type="scientific">Anatilimnocola aggregata</name>
    <dbReference type="NCBI Taxonomy" id="2528021"/>
    <lineage>
        <taxon>Bacteria</taxon>
        <taxon>Pseudomonadati</taxon>
        <taxon>Planctomycetota</taxon>
        <taxon>Planctomycetia</taxon>
        <taxon>Pirellulales</taxon>
        <taxon>Pirellulaceae</taxon>
        <taxon>Anatilimnocola</taxon>
    </lineage>
</organism>
<sequence length="390" mass="43979">MSSPAVTVVVTTYQMPEHLRRVLAAVEMQTVASQMEVVVSDDGSTDETPEVVARFAARGSFPVKYTTLPHDGFQLSRTRNQGVRLATAPHIVFLDGDCLVEPDHVEQHLKSWRQNCVTNTYCVRLDEPTSQQVTVDAIRSKEYLKWVPKSELRKLTMMQWKAWFHRALGNSRKPALRGGNMGIAKADYLRVNGYDQRFKAWGKEDDDLGMRLRALGMKVDYILHRTRTYHLWHPPADGKQQKYKEGENYRYFTRKIRLTKCLAGLSDRSANQVTVRLNGTAADFADARRWVQAAEFAIVRDSSQRVDLEMALAREGRFTRHCDCRVLIAGDAAGQVNAANKGADVVLSADGSLGREHQVRLPLNEIASFYAALGFADPLAQVARREKWAA</sequence>
<evidence type="ECO:0000313" key="4">
    <source>
        <dbReference type="EMBL" id="QDU31802.1"/>
    </source>
</evidence>
<proteinExistence type="predicted"/>
<dbReference type="GO" id="GO:0016740">
    <property type="term" value="F:transferase activity"/>
    <property type="evidence" value="ECO:0007669"/>
    <property type="project" value="UniProtKB-KW"/>
</dbReference>
<dbReference type="OrthoDB" id="9784574at2"/>